<sequence>MDSAGLLICGLAVALVATLTIDRMRWSKLDDIPAVGPSGHLSSYYGAAKFILHARSMIQDGYDLHNNKFFKVPMMDRWMVVMSGPKLVEEFRKIPDDKLSFDHAMQDLLQVKYTFGLEAQTNPYHVTAIQVQLKRKFGNLFPCVHDEIRRSFDEILPKKEAGWASVPAYSAVMKATCRTSNRIFVGHPICQSTEFADVQSKFALQVVLRASLVNFFPKLMHPIIGRVLTNTPSSLSHCEDLLQSVVEERLKDMNDYGDNSPNLPDDMITWLLQVSKPEDRNLRSVCIRILVLNFASLHTTAQSFTQALLNLASHPEYLKPLREEAQGVTEQHGWTKNSMTMLIKMESFLRESQRVNGTSLLPIIRKAMDDITFSDGTIIPTGTHLAVAAVPMHLDDRFYPNASTFDPFRFSAMRGDGESQEKYKLASTNLSYLVFGHGKHACPGRFFVSTMMTAMMAHLVLNYDMKLKEGKRPPDKWFLMNCLPNRTVEIMFRRR</sequence>
<protein>
    <recommendedName>
        <fullName evidence="10">Cytochrome P450</fullName>
    </recommendedName>
</protein>
<comment type="similarity">
    <text evidence="2 7">Belongs to the cytochrome P450 family.</text>
</comment>
<keyword evidence="5 6" id="KW-0408">Iron</keyword>
<dbReference type="PROSITE" id="PS00086">
    <property type="entry name" value="CYTOCHROME_P450"/>
    <property type="match status" value="1"/>
</dbReference>
<accession>A0A0D0DY12</accession>
<dbReference type="GO" id="GO:0020037">
    <property type="term" value="F:heme binding"/>
    <property type="evidence" value="ECO:0007669"/>
    <property type="project" value="InterPro"/>
</dbReference>
<evidence type="ECO:0000313" key="8">
    <source>
        <dbReference type="EMBL" id="KIL00559.1"/>
    </source>
</evidence>
<evidence type="ECO:0008006" key="10">
    <source>
        <dbReference type="Google" id="ProtNLM"/>
    </source>
</evidence>
<evidence type="ECO:0000256" key="4">
    <source>
        <dbReference type="ARBA" id="ARBA00023002"/>
    </source>
</evidence>
<dbReference type="Proteomes" id="UP000054538">
    <property type="component" value="Unassembled WGS sequence"/>
</dbReference>
<evidence type="ECO:0000256" key="5">
    <source>
        <dbReference type="ARBA" id="ARBA00023004"/>
    </source>
</evidence>
<organism evidence="8 9">
    <name type="scientific">Paxillus rubicundulus Ve08.2h10</name>
    <dbReference type="NCBI Taxonomy" id="930991"/>
    <lineage>
        <taxon>Eukaryota</taxon>
        <taxon>Fungi</taxon>
        <taxon>Dikarya</taxon>
        <taxon>Basidiomycota</taxon>
        <taxon>Agaricomycotina</taxon>
        <taxon>Agaricomycetes</taxon>
        <taxon>Agaricomycetidae</taxon>
        <taxon>Boletales</taxon>
        <taxon>Paxilineae</taxon>
        <taxon>Paxillaceae</taxon>
        <taxon>Paxillus</taxon>
    </lineage>
</organism>
<evidence type="ECO:0000313" key="9">
    <source>
        <dbReference type="Proteomes" id="UP000054538"/>
    </source>
</evidence>
<dbReference type="GO" id="GO:0005506">
    <property type="term" value="F:iron ion binding"/>
    <property type="evidence" value="ECO:0007669"/>
    <property type="project" value="InterPro"/>
</dbReference>
<dbReference type="InterPro" id="IPR036396">
    <property type="entry name" value="Cyt_P450_sf"/>
</dbReference>
<dbReference type="OrthoDB" id="1844152at2759"/>
<dbReference type="AlphaFoldDB" id="A0A0D0DY12"/>
<dbReference type="GO" id="GO:0016705">
    <property type="term" value="F:oxidoreductase activity, acting on paired donors, with incorporation or reduction of molecular oxygen"/>
    <property type="evidence" value="ECO:0007669"/>
    <property type="project" value="InterPro"/>
</dbReference>
<gene>
    <name evidence="8" type="ORF">PAXRUDRAFT_821552</name>
</gene>
<name>A0A0D0DY12_9AGAM</name>
<evidence type="ECO:0000256" key="1">
    <source>
        <dbReference type="ARBA" id="ARBA00001971"/>
    </source>
</evidence>
<reference evidence="9" key="2">
    <citation type="submission" date="2015-01" db="EMBL/GenBank/DDBJ databases">
        <title>Evolutionary Origins and Diversification of the Mycorrhizal Mutualists.</title>
        <authorList>
            <consortium name="DOE Joint Genome Institute"/>
            <consortium name="Mycorrhizal Genomics Consortium"/>
            <person name="Kohler A."/>
            <person name="Kuo A."/>
            <person name="Nagy L.G."/>
            <person name="Floudas D."/>
            <person name="Copeland A."/>
            <person name="Barry K.W."/>
            <person name="Cichocki N."/>
            <person name="Veneault-Fourrey C."/>
            <person name="LaButti K."/>
            <person name="Lindquist E.A."/>
            <person name="Lipzen A."/>
            <person name="Lundell T."/>
            <person name="Morin E."/>
            <person name="Murat C."/>
            <person name="Riley R."/>
            <person name="Ohm R."/>
            <person name="Sun H."/>
            <person name="Tunlid A."/>
            <person name="Henrissat B."/>
            <person name="Grigoriev I.V."/>
            <person name="Hibbett D.S."/>
            <person name="Martin F."/>
        </authorList>
    </citation>
    <scope>NUCLEOTIDE SEQUENCE [LARGE SCALE GENOMIC DNA]</scope>
    <source>
        <strain evidence="9">Ve08.2h10</strain>
    </source>
</reference>
<dbReference type="STRING" id="930991.A0A0D0DY12"/>
<dbReference type="InterPro" id="IPR001128">
    <property type="entry name" value="Cyt_P450"/>
</dbReference>
<proteinExistence type="inferred from homology"/>
<reference evidence="8 9" key="1">
    <citation type="submission" date="2014-04" db="EMBL/GenBank/DDBJ databases">
        <authorList>
            <consortium name="DOE Joint Genome Institute"/>
            <person name="Kuo A."/>
            <person name="Kohler A."/>
            <person name="Jargeat P."/>
            <person name="Nagy L.G."/>
            <person name="Floudas D."/>
            <person name="Copeland A."/>
            <person name="Barry K.W."/>
            <person name="Cichocki N."/>
            <person name="Veneault-Fourrey C."/>
            <person name="LaButti K."/>
            <person name="Lindquist E.A."/>
            <person name="Lipzen A."/>
            <person name="Lundell T."/>
            <person name="Morin E."/>
            <person name="Murat C."/>
            <person name="Sun H."/>
            <person name="Tunlid A."/>
            <person name="Henrissat B."/>
            <person name="Grigoriev I.V."/>
            <person name="Hibbett D.S."/>
            <person name="Martin F."/>
            <person name="Nordberg H.P."/>
            <person name="Cantor M.N."/>
            <person name="Hua S.X."/>
        </authorList>
    </citation>
    <scope>NUCLEOTIDE SEQUENCE [LARGE SCALE GENOMIC DNA]</scope>
    <source>
        <strain evidence="8 9">Ve08.2h10</strain>
    </source>
</reference>
<evidence type="ECO:0000256" key="7">
    <source>
        <dbReference type="RuleBase" id="RU000461"/>
    </source>
</evidence>
<keyword evidence="4 7" id="KW-0560">Oxidoreductase</keyword>
<dbReference type="PRINTS" id="PR00465">
    <property type="entry name" value="EP450IV"/>
</dbReference>
<dbReference type="InParanoid" id="A0A0D0DY12"/>
<comment type="cofactor">
    <cofactor evidence="1 6">
        <name>heme</name>
        <dbReference type="ChEBI" id="CHEBI:30413"/>
    </cofactor>
</comment>
<feature type="binding site" description="axial binding residue" evidence="6">
    <location>
        <position position="442"/>
    </location>
    <ligand>
        <name>heme</name>
        <dbReference type="ChEBI" id="CHEBI:30413"/>
    </ligand>
    <ligandPart>
        <name>Fe</name>
        <dbReference type="ChEBI" id="CHEBI:18248"/>
    </ligandPart>
</feature>
<keyword evidence="7" id="KW-0503">Monooxygenase</keyword>
<evidence type="ECO:0000256" key="3">
    <source>
        <dbReference type="ARBA" id="ARBA00022723"/>
    </source>
</evidence>
<dbReference type="InterPro" id="IPR002403">
    <property type="entry name" value="Cyt_P450_E_grp-IV"/>
</dbReference>
<dbReference type="GO" id="GO:0004497">
    <property type="term" value="F:monooxygenase activity"/>
    <property type="evidence" value="ECO:0007669"/>
    <property type="project" value="UniProtKB-KW"/>
</dbReference>
<dbReference type="Gene3D" id="1.10.630.10">
    <property type="entry name" value="Cytochrome P450"/>
    <property type="match status" value="1"/>
</dbReference>
<evidence type="ECO:0000256" key="2">
    <source>
        <dbReference type="ARBA" id="ARBA00010617"/>
    </source>
</evidence>
<dbReference type="CDD" id="cd11041">
    <property type="entry name" value="CYP503A1-like"/>
    <property type="match status" value="1"/>
</dbReference>
<keyword evidence="9" id="KW-1185">Reference proteome</keyword>
<dbReference type="EMBL" id="KN824831">
    <property type="protein sequence ID" value="KIL00559.1"/>
    <property type="molecule type" value="Genomic_DNA"/>
</dbReference>
<dbReference type="Pfam" id="PF00067">
    <property type="entry name" value="p450"/>
    <property type="match status" value="1"/>
</dbReference>
<dbReference type="PANTHER" id="PTHR46206">
    <property type="entry name" value="CYTOCHROME P450"/>
    <property type="match status" value="1"/>
</dbReference>
<dbReference type="HOGENOM" id="CLU_022195_0_2_1"/>
<evidence type="ECO:0000256" key="6">
    <source>
        <dbReference type="PIRSR" id="PIRSR602403-1"/>
    </source>
</evidence>
<dbReference type="InterPro" id="IPR017972">
    <property type="entry name" value="Cyt_P450_CS"/>
</dbReference>
<dbReference type="SUPFAM" id="SSF48264">
    <property type="entry name" value="Cytochrome P450"/>
    <property type="match status" value="1"/>
</dbReference>
<keyword evidence="3 6" id="KW-0479">Metal-binding</keyword>
<keyword evidence="6 7" id="KW-0349">Heme</keyword>